<accession>A0AAP0LC51</accession>
<dbReference type="InterPro" id="IPR037045">
    <property type="entry name" value="S8pro/Inhibitor_I9_sf"/>
</dbReference>
<proteinExistence type="inferred from homology"/>
<dbReference type="AlphaFoldDB" id="A0AAP0LC51"/>
<comment type="caution">
    <text evidence="4">The sequence shown here is derived from an EMBL/GenBank/DDBJ whole genome shotgun (WGS) entry which is preliminary data.</text>
</comment>
<keyword evidence="2" id="KW-0732">Signal</keyword>
<dbReference type="InterPro" id="IPR010259">
    <property type="entry name" value="S8pro/Inhibitor_I9"/>
</dbReference>
<evidence type="ECO:0000256" key="1">
    <source>
        <dbReference type="ARBA" id="ARBA00011073"/>
    </source>
</evidence>
<dbReference type="Proteomes" id="UP001419268">
    <property type="component" value="Unassembled WGS sequence"/>
</dbReference>
<name>A0AAP0LC51_9MAGN</name>
<gene>
    <name evidence="4" type="ORF">Scep_001510</name>
</gene>
<keyword evidence="5" id="KW-1185">Reference proteome</keyword>
<feature type="domain" description="Inhibitor I9" evidence="3">
    <location>
        <begin position="75"/>
        <end position="123"/>
    </location>
</feature>
<comment type="similarity">
    <text evidence="1">Belongs to the peptidase S8 family.</text>
</comment>
<dbReference type="Gene3D" id="3.30.70.80">
    <property type="entry name" value="Peptidase S8 propeptide/proteinase inhibitor I9"/>
    <property type="match status" value="1"/>
</dbReference>
<dbReference type="InterPro" id="IPR045051">
    <property type="entry name" value="SBT"/>
</dbReference>
<protein>
    <recommendedName>
        <fullName evidence="3">Inhibitor I9 domain-containing protein</fullName>
    </recommendedName>
</protein>
<dbReference type="GO" id="GO:0006508">
    <property type="term" value="P:proteolysis"/>
    <property type="evidence" value="ECO:0007669"/>
    <property type="project" value="InterPro"/>
</dbReference>
<reference evidence="4 5" key="1">
    <citation type="submission" date="2024-01" db="EMBL/GenBank/DDBJ databases">
        <title>Genome assemblies of Stephania.</title>
        <authorList>
            <person name="Yang L."/>
        </authorList>
    </citation>
    <scope>NUCLEOTIDE SEQUENCE [LARGE SCALE GENOMIC DNA]</scope>
    <source>
        <strain evidence="4">JXDWG</strain>
        <tissue evidence="4">Leaf</tissue>
    </source>
</reference>
<evidence type="ECO:0000259" key="3">
    <source>
        <dbReference type="Pfam" id="PF05922"/>
    </source>
</evidence>
<evidence type="ECO:0000313" key="4">
    <source>
        <dbReference type="EMBL" id="KAK9166319.1"/>
    </source>
</evidence>
<dbReference type="GO" id="GO:0004252">
    <property type="term" value="F:serine-type endopeptidase activity"/>
    <property type="evidence" value="ECO:0007669"/>
    <property type="project" value="InterPro"/>
</dbReference>
<organism evidence="4 5">
    <name type="scientific">Stephania cephalantha</name>
    <dbReference type="NCBI Taxonomy" id="152367"/>
    <lineage>
        <taxon>Eukaryota</taxon>
        <taxon>Viridiplantae</taxon>
        <taxon>Streptophyta</taxon>
        <taxon>Embryophyta</taxon>
        <taxon>Tracheophyta</taxon>
        <taxon>Spermatophyta</taxon>
        <taxon>Magnoliopsida</taxon>
        <taxon>Ranunculales</taxon>
        <taxon>Menispermaceae</taxon>
        <taxon>Menispermoideae</taxon>
        <taxon>Cissampelideae</taxon>
        <taxon>Stephania</taxon>
    </lineage>
</organism>
<dbReference type="Pfam" id="PF05922">
    <property type="entry name" value="Inhibitor_I9"/>
    <property type="match status" value="1"/>
</dbReference>
<sequence>MGAGHINPKKALNPGLIYNASTEDYLPLLPTHGYSFSSSTDLSSVLSHPLRAIYRLSFIATFPNIYNPHGLICHAQSIRSWYHATLSSISQSTSTNFNHQYSYTYAITGFCAKLTPLELNALQTTWVCLLCS</sequence>
<dbReference type="PANTHER" id="PTHR10795">
    <property type="entry name" value="PROPROTEIN CONVERTASE SUBTILISIN/KEXIN"/>
    <property type="match status" value="1"/>
</dbReference>
<dbReference type="InterPro" id="IPR036852">
    <property type="entry name" value="Peptidase_S8/S53_dom_sf"/>
</dbReference>
<dbReference type="EMBL" id="JBBNAG010000001">
    <property type="protein sequence ID" value="KAK9166319.1"/>
    <property type="molecule type" value="Genomic_DNA"/>
</dbReference>
<evidence type="ECO:0000256" key="2">
    <source>
        <dbReference type="ARBA" id="ARBA00022729"/>
    </source>
</evidence>
<dbReference type="Gene3D" id="3.40.50.200">
    <property type="entry name" value="Peptidase S8/S53 domain"/>
    <property type="match status" value="1"/>
</dbReference>
<evidence type="ECO:0000313" key="5">
    <source>
        <dbReference type="Proteomes" id="UP001419268"/>
    </source>
</evidence>